<dbReference type="AlphaFoldDB" id="A0AA39JUU9"/>
<reference evidence="1" key="1">
    <citation type="submission" date="2023-06" db="EMBL/GenBank/DDBJ databases">
        <authorList>
            <consortium name="Lawrence Berkeley National Laboratory"/>
            <person name="Ahrendt S."/>
            <person name="Sahu N."/>
            <person name="Indic B."/>
            <person name="Wong-Bajracharya J."/>
            <person name="Merenyi Z."/>
            <person name="Ke H.-M."/>
            <person name="Monk M."/>
            <person name="Kocsube S."/>
            <person name="Drula E."/>
            <person name="Lipzen A."/>
            <person name="Balint B."/>
            <person name="Henrissat B."/>
            <person name="Andreopoulos B."/>
            <person name="Martin F.M."/>
            <person name="Harder C.B."/>
            <person name="Rigling D."/>
            <person name="Ford K.L."/>
            <person name="Foster G.D."/>
            <person name="Pangilinan J."/>
            <person name="Papanicolaou A."/>
            <person name="Barry K."/>
            <person name="LaButti K."/>
            <person name="Viragh M."/>
            <person name="Koriabine M."/>
            <person name="Yan M."/>
            <person name="Riley R."/>
            <person name="Champramary S."/>
            <person name="Plett K.L."/>
            <person name="Tsai I.J."/>
            <person name="Slot J."/>
            <person name="Sipos G."/>
            <person name="Plett J."/>
            <person name="Nagy L.G."/>
            <person name="Grigoriev I.V."/>
        </authorList>
    </citation>
    <scope>NUCLEOTIDE SEQUENCE</scope>
    <source>
        <strain evidence="1">CCBAS 213</strain>
    </source>
</reference>
<dbReference type="GeneID" id="85351472"/>
<dbReference type="Proteomes" id="UP001175211">
    <property type="component" value="Unassembled WGS sequence"/>
</dbReference>
<evidence type="ECO:0000313" key="1">
    <source>
        <dbReference type="EMBL" id="KAK0448256.1"/>
    </source>
</evidence>
<keyword evidence="2" id="KW-1185">Reference proteome</keyword>
<dbReference type="RefSeq" id="XP_060326361.1">
    <property type="nucleotide sequence ID" value="XM_060467924.1"/>
</dbReference>
<name>A0AA39JUU9_ARMTA</name>
<organism evidence="1 2">
    <name type="scientific">Armillaria tabescens</name>
    <name type="common">Ringless honey mushroom</name>
    <name type="synonym">Agaricus tabescens</name>
    <dbReference type="NCBI Taxonomy" id="1929756"/>
    <lineage>
        <taxon>Eukaryota</taxon>
        <taxon>Fungi</taxon>
        <taxon>Dikarya</taxon>
        <taxon>Basidiomycota</taxon>
        <taxon>Agaricomycotina</taxon>
        <taxon>Agaricomycetes</taxon>
        <taxon>Agaricomycetidae</taxon>
        <taxon>Agaricales</taxon>
        <taxon>Marasmiineae</taxon>
        <taxon>Physalacriaceae</taxon>
        <taxon>Desarmillaria</taxon>
    </lineage>
</organism>
<dbReference type="Gene3D" id="3.60.130.30">
    <property type="match status" value="1"/>
</dbReference>
<feature type="non-terminal residue" evidence="1">
    <location>
        <position position="1"/>
    </location>
</feature>
<dbReference type="EMBL" id="JAUEPS010000042">
    <property type="protein sequence ID" value="KAK0448256.1"/>
    <property type="molecule type" value="Genomic_DNA"/>
</dbReference>
<sequence>PIVNRTGRVFASAFAQPREDKTACDGTPTWKAVHAEGLRVILECRNTCGLGFALQKHRHGDYTTLSTGFSFGGGQQRPGNFRHSKRVKRELDRLCQNWAIKRIAGYMNGAFKVSQPELFQLYADALQQLLTRHPHLRATFPPDVSVFAGAHFNMGPQTVTVSHYDTKNLGWGMCIVYVDGGFNHKQGGHLILWDLKLVIEFPAGTCIMLPSALIEHSNVPIQPDENRISFTQYSVAGLFRWVSNGFMSDLQFFENASPEEKSTWDRERSARWENGLAMLTVRVDADHSHGEDRSRGSS</sequence>
<gene>
    <name evidence="1" type="ORF">EV420DRAFT_1275821</name>
</gene>
<comment type="caution">
    <text evidence="1">The sequence shown here is derived from an EMBL/GenBank/DDBJ whole genome shotgun (WGS) entry which is preliminary data.</text>
</comment>
<accession>A0AA39JUU9</accession>
<protein>
    <submittedName>
        <fullName evidence="1">Uncharacterized protein</fullName>
    </submittedName>
</protein>
<evidence type="ECO:0000313" key="2">
    <source>
        <dbReference type="Proteomes" id="UP001175211"/>
    </source>
</evidence>
<proteinExistence type="predicted"/>